<protein>
    <submittedName>
        <fullName evidence="1">Uncharacterized protein</fullName>
    </submittedName>
</protein>
<reference evidence="1" key="1">
    <citation type="submission" date="2019-12" db="EMBL/GenBank/DDBJ databases">
        <authorList>
            <person name="Scholz U."/>
            <person name="Mascher M."/>
            <person name="Fiebig A."/>
        </authorList>
    </citation>
    <scope>NUCLEOTIDE SEQUENCE</scope>
</reference>
<dbReference type="PANTHER" id="PTHR36002">
    <property type="entry name" value="PYRD"/>
    <property type="match status" value="1"/>
</dbReference>
<keyword evidence="3" id="KW-1185">Reference proteome</keyword>
<evidence type="ECO:0000313" key="2">
    <source>
        <dbReference type="EMBL" id="CAA7396963.1"/>
    </source>
</evidence>
<evidence type="ECO:0000313" key="3">
    <source>
        <dbReference type="Proteomes" id="UP000663760"/>
    </source>
</evidence>
<dbReference type="Proteomes" id="UP000663760">
    <property type="component" value="Chromosome 5"/>
</dbReference>
<dbReference type="AlphaFoldDB" id="A0A7I8IS42"/>
<gene>
    <name evidence="1" type="ORF">SI7747_05007022</name>
    <name evidence="2" type="ORF">SI8410_05007626</name>
</gene>
<name>A0A7I8IS42_SPIIN</name>
<proteinExistence type="predicted"/>
<sequence>MALACLVCHSIDSPSGSFRSYSASSSDNEGRCSAIVSCLAKKVNASSSNAATSKVAPFPLISAGQGPAAGNPRLVRSLAVTRDHVRDWRFDDA</sequence>
<accession>A0A7I8IS42</accession>
<evidence type="ECO:0000313" key="1">
    <source>
        <dbReference type="EMBL" id="CAA2620853.1"/>
    </source>
</evidence>
<organism evidence="1">
    <name type="scientific">Spirodela intermedia</name>
    <name type="common">Intermediate duckweed</name>
    <dbReference type="NCBI Taxonomy" id="51605"/>
    <lineage>
        <taxon>Eukaryota</taxon>
        <taxon>Viridiplantae</taxon>
        <taxon>Streptophyta</taxon>
        <taxon>Embryophyta</taxon>
        <taxon>Tracheophyta</taxon>
        <taxon>Spermatophyta</taxon>
        <taxon>Magnoliopsida</taxon>
        <taxon>Liliopsida</taxon>
        <taxon>Araceae</taxon>
        <taxon>Lemnoideae</taxon>
        <taxon>Spirodela</taxon>
    </lineage>
</organism>
<dbReference type="PANTHER" id="PTHR36002:SF1">
    <property type="entry name" value="PYRD"/>
    <property type="match status" value="1"/>
</dbReference>
<dbReference type="EMBL" id="LR743592">
    <property type="protein sequence ID" value="CAA2620853.1"/>
    <property type="molecule type" value="Genomic_DNA"/>
</dbReference>
<dbReference type="EMBL" id="LR746268">
    <property type="protein sequence ID" value="CAA7396963.1"/>
    <property type="molecule type" value="Genomic_DNA"/>
</dbReference>
<dbReference type="OrthoDB" id="1922963at2759"/>